<gene>
    <name evidence="2" type="ORF">V5799_029384</name>
</gene>
<evidence type="ECO:0000313" key="2">
    <source>
        <dbReference type="EMBL" id="KAK8777272.1"/>
    </source>
</evidence>
<protein>
    <recommendedName>
        <fullName evidence="4">Secreted protein</fullName>
    </recommendedName>
</protein>
<keyword evidence="3" id="KW-1185">Reference proteome</keyword>
<feature type="chain" id="PRO_5042876537" description="Secreted protein" evidence="1">
    <location>
        <begin position="24"/>
        <end position="346"/>
    </location>
</feature>
<keyword evidence="1" id="KW-0732">Signal</keyword>
<accession>A0AAQ4ERA2</accession>
<dbReference type="Proteomes" id="UP001321473">
    <property type="component" value="Unassembled WGS sequence"/>
</dbReference>
<comment type="caution">
    <text evidence="2">The sequence shown here is derived from an EMBL/GenBank/DDBJ whole genome shotgun (WGS) entry which is preliminary data.</text>
</comment>
<dbReference type="AlphaFoldDB" id="A0AAQ4ERA2"/>
<sequence>MPSFKHLWFWTALTFCALSVASASNQSCTKVTFPNVLGFGDCLGAPVDMCICNTNVNQFTQSMLLCAVHGMSYFDVPTQLYFLQGILKEALSSMGLQTFLVTTVGSCWQPLCRLLGANPLYLTTSSNPLRSGTTGNLAKINVNVWSLLSGFLTAWTPSVGNPISSLLDVVGGVLGGVGNALLGRSSLVSFLEEGRGLLGGLLDPIFGGSGSPSDSSSGKGAHTSSGQLPLGQCSKPDQCSAIVCGSPAEILFPSKLNLAKCLPTRTTKCDGTSKNQMLVLQELFQTIACVFSRVLATSSSNDKNALCCVVLVVLKYMLSASTQGIFNQVLDLLGGAIKQQCGSTSF</sequence>
<feature type="signal peptide" evidence="1">
    <location>
        <begin position="1"/>
        <end position="23"/>
    </location>
</feature>
<evidence type="ECO:0000313" key="3">
    <source>
        <dbReference type="Proteomes" id="UP001321473"/>
    </source>
</evidence>
<reference evidence="2 3" key="1">
    <citation type="journal article" date="2023" name="Arcadia Sci">
        <title>De novo assembly of a long-read Amblyomma americanum tick genome.</title>
        <authorList>
            <person name="Chou S."/>
            <person name="Poskanzer K.E."/>
            <person name="Rollins M."/>
            <person name="Thuy-Boun P.S."/>
        </authorList>
    </citation>
    <scope>NUCLEOTIDE SEQUENCE [LARGE SCALE GENOMIC DNA]</scope>
    <source>
        <strain evidence="2">F_SG_1</strain>
        <tissue evidence="2">Salivary glands</tissue>
    </source>
</reference>
<evidence type="ECO:0000256" key="1">
    <source>
        <dbReference type="SAM" id="SignalP"/>
    </source>
</evidence>
<name>A0AAQ4ERA2_AMBAM</name>
<proteinExistence type="predicted"/>
<dbReference type="EMBL" id="JARKHS020012024">
    <property type="protein sequence ID" value="KAK8777272.1"/>
    <property type="molecule type" value="Genomic_DNA"/>
</dbReference>
<evidence type="ECO:0008006" key="4">
    <source>
        <dbReference type="Google" id="ProtNLM"/>
    </source>
</evidence>
<organism evidence="2 3">
    <name type="scientific">Amblyomma americanum</name>
    <name type="common">Lone star tick</name>
    <dbReference type="NCBI Taxonomy" id="6943"/>
    <lineage>
        <taxon>Eukaryota</taxon>
        <taxon>Metazoa</taxon>
        <taxon>Ecdysozoa</taxon>
        <taxon>Arthropoda</taxon>
        <taxon>Chelicerata</taxon>
        <taxon>Arachnida</taxon>
        <taxon>Acari</taxon>
        <taxon>Parasitiformes</taxon>
        <taxon>Ixodida</taxon>
        <taxon>Ixodoidea</taxon>
        <taxon>Ixodidae</taxon>
        <taxon>Amblyomminae</taxon>
        <taxon>Amblyomma</taxon>
    </lineage>
</organism>